<dbReference type="OrthoDB" id="1923765at2759"/>
<sequence length="219" mass="24679">MKEGGKGTSSASDETKGEVNSSGKESSAHYSNGASTSKKITRKTKLTENSAATRIQTAFRAHLVTILLFFFASFLSTNSYNNNIPSQFSLLKIFFSKYELYLDQLHTSIFLPNSCYVEWSSSAETIEELLQKLQQREEAAIKRERAMDMHFLISGEPNRINISDKCIMILARRAGGGVGWSVGSEFEHGRPEFKQTLSLQKSLTPTKFPRYLKLQTWDL</sequence>
<keyword evidence="4" id="KW-1185">Reference proteome</keyword>
<evidence type="ECO:0000256" key="1">
    <source>
        <dbReference type="SAM" id="Coils"/>
    </source>
</evidence>
<name>A0A9Q1MIH8_9SOLA</name>
<feature type="region of interest" description="Disordered" evidence="2">
    <location>
        <begin position="1"/>
        <end position="42"/>
    </location>
</feature>
<protein>
    <submittedName>
        <fullName evidence="3">Uncharacterized protein</fullName>
    </submittedName>
</protein>
<gene>
    <name evidence="3" type="ORF">K7X08_027212</name>
</gene>
<reference evidence="4" key="1">
    <citation type="journal article" date="2023" name="Proc. Natl. Acad. Sci. U.S.A.">
        <title>Genomic and structural basis for evolution of tropane alkaloid biosynthesis.</title>
        <authorList>
            <person name="Wanga Y.-J."/>
            <person name="Taina T."/>
            <person name="Yua J.-Y."/>
            <person name="Lia J."/>
            <person name="Xua B."/>
            <person name="Chenc J."/>
            <person name="D'Auriad J.C."/>
            <person name="Huanga J.-P."/>
            <person name="Huanga S.-X."/>
        </authorList>
    </citation>
    <scope>NUCLEOTIDE SEQUENCE [LARGE SCALE GENOMIC DNA]</scope>
    <source>
        <strain evidence="4">cv. KIB-2019</strain>
    </source>
</reference>
<dbReference type="Proteomes" id="UP001152561">
    <property type="component" value="Unassembled WGS sequence"/>
</dbReference>
<organism evidence="3 4">
    <name type="scientific">Anisodus acutangulus</name>
    <dbReference type="NCBI Taxonomy" id="402998"/>
    <lineage>
        <taxon>Eukaryota</taxon>
        <taxon>Viridiplantae</taxon>
        <taxon>Streptophyta</taxon>
        <taxon>Embryophyta</taxon>
        <taxon>Tracheophyta</taxon>
        <taxon>Spermatophyta</taxon>
        <taxon>Magnoliopsida</taxon>
        <taxon>eudicotyledons</taxon>
        <taxon>Gunneridae</taxon>
        <taxon>Pentapetalae</taxon>
        <taxon>asterids</taxon>
        <taxon>lamiids</taxon>
        <taxon>Solanales</taxon>
        <taxon>Solanaceae</taxon>
        <taxon>Solanoideae</taxon>
        <taxon>Hyoscyameae</taxon>
        <taxon>Anisodus</taxon>
    </lineage>
</organism>
<feature type="coiled-coil region" evidence="1">
    <location>
        <begin position="116"/>
        <end position="146"/>
    </location>
</feature>
<evidence type="ECO:0000313" key="4">
    <source>
        <dbReference type="Proteomes" id="UP001152561"/>
    </source>
</evidence>
<accession>A0A9Q1MIH8</accession>
<evidence type="ECO:0000313" key="3">
    <source>
        <dbReference type="EMBL" id="KAJ8561022.1"/>
    </source>
</evidence>
<keyword evidence="1" id="KW-0175">Coiled coil</keyword>
<dbReference type="EMBL" id="JAJAGQ010000006">
    <property type="protein sequence ID" value="KAJ8561022.1"/>
    <property type="molecule type" value="Genomic_DNA"/>
</dbReference>
<evidence type="ECO:0000256" key="2">
    <source>
        <dbReference type="SAM" id="MobiDB-lite"/>
    </source>
</evidence>
<dbReference type="AlphaFoldDB" id="A0A9Q1MIH8"/>
<feature type="compositionally biased region" description="Polar residues" evidence="2">
    <location>
        <begin position="8"/>
        <end position="38"/>
    </location>
</feature>
<proteinExistence type="predicted"/>
<comment type="caution">
    <text evidence="3">The sequence shown here is derived from an EMBL/GenBank/DDBJ whole genome shotgun (WGS) entry which is preliminary data.</text>
</comment>